<dbReference type="PANTHER" id="PTHR47505">
    <property type="entry name" value="DNA UTILIZATION PROTEIN YHGH"/>
    <property type="match status" value="1"/>
</dbReference>
<accession>A0A6L2R6C0</accession>
<gene>
    <name evidence="1" type="ORF">ZNDK_0850</name>
</gene>
<reference evidence="1 2" key="1">
    <citation type="journal article" date="2020" name="ISME J.">
        <title>Parallel Reductive Genome Evolution in Desulfovibrio Ectosymbionts Independently Acquired by Trichonympha Protists in the Termite Gut.</title>
        <authorList>
            <person name="Takeuchi M."/>
            <person name="Kuwahara H."/>
            <person name="Murakami T."/>
            <person name="Takahashi K."/>
            <person name="Kajitani R."/>
            <person name="Toyoda A."/>
            <person name="Itoh T."/>
            <person name="Ohkuma M."/>
            <person name="Hongoh Y."/>
        </authorList>
    </citation>
    <scope>NUCLEOTIDE SEQUENCE [LARGE SCALE GENOMIC DNA]</scope>
    <source>
        <strain evidence="1">ZnDsv-02</strain>
    </source>
</reference>
<dbReference type="PANTHER" id="PTHR47505:SF1">
    <property type="entry name" value="DNA UTILIZATION PROTEIN YHGH"/>
    <property type="match status" value="1"/>
</dbReference>
<sequence length="246" mass="27083">MNRLQKFFRSLELTQTRCVHCLRPFSPSENACGPGGLSAPLCPDCTALFVPYAGSRCPRCGLPLALPTARDTVCPNCLRQAPPWDSIGYFSLYDGVWRDVLLRLKYAGELSLAPLLGACLQEAAHCLPRPDALVPVPRHPLHLRKRGFNQAHELAKYLHILCGVPLRPELLCRPCPHTPQAGLSAAERRRNISNAFQTTRDAQGLRLWIIDDVMTTGATLTAAALTLRKAGAQKICALFVARTPHF</sequence>
<organism evidence="1 2">
    <name type="scientific">Candidatus Desulfovibrio kirbyi</name>
    <dbReference type="NCBI Taxonomy" id="2696086"/>
    <lineage>
        <taxon>Bacteria</taxon>
        <taxon>Pseudomonadati</taxon>
        <taxon>Thermodesulfobacteriota</taxon>
        <taxon>Desulfovibrionia</taxon>
        <taxon>Desulfovibrionales</taxon>
        <taxon>Desulfovibrionaceae</taxon>
        <taxon>Desulfovibrio</taxon>
    </lineage>
</organism>
<comment type="caution">
    <text evidence="1">The sequence shown here is derived from an EMBL/GenBank/DDBJ whole genome shotgun (WGS) entry which is preliminary data.</text>
</comment>
<dbReference type="Gene3D" id="3.40.50.2020">
    <property type="match status" value="1"/>
</dbReference>
<protein>
    <submittedName>
        <fullName evidence="1">ComF/GntX family protein</fullName>
    </submittedName>
</protein>
<dbReference type="EMBL" id="BLLL01000009">
    <property type="protein sequence ID" value="GFH63079.1"/>
    <property type="molecule type" value="Genomic_DNA"/>
</dbReference>
<dbReference type="InterPro" id="IPR051910">
    <property type="entry name" value="ComF/GntX_DNA_util-trans"/>
</dbReference>
<dbReference type="AlphaFoldDB" id="A0A6L2R6C0"/>
<dbReference type="SUPFAM" id="SSF53271">
    <property type="entry name" value="PRTase-like"/>
    <property type="match status" value="1"/>
</dbReference>
<evidence type="ECO:0000313" key="2">
    <source>
        <dbReference type="Proteomes" id="UP000505077"/>
    </source>
</evidence>
<name>A0A6L2R6C0_9BACT</name>
<dbReference type="InterPro" id="IPR029057">
    <property type="entry name" value="PRTase-like"/>
</dbReference>
<dbReference type="Proteomes" id="UP000505077">
    <property type="component" value="Unassembled WGS sequence"/>
</dbReference>
<proteinExistence type="predicted"/>
<evidence type="ECO:0000313" key="1">
    <source>
        <dbReference type="EMBL" id="GFH63079.1"/>
    </source>
</evidence>